<gene>
    <name evidence="5" type="ORF">DW243_05905</name>
    <name evidence="4" type="ORF">DW812_11760</name>
    <name evidence="3" type="ORF">DWX36_16475</name>
    <name evidence="2" type="ORF">DXC31_17140</name>
</gene>
<dbReference type="Proteomes" id="UP000283981">
    <property type="component" value="Unassembled WGS sequence"/>
</dbReference>
<dbReference type="EMBL" id="QSIR01000018">
    <property type="protein sequence ID" value="RHD04622.1"/>
    <property type="molecule type" value="Genomic_DNA"/>
</dbReference>
<dbReference type="GO" id="GO:0006355">
    <property type="term" value="P:regulation of DNA-templated transcription"/>
    <property type="evidence" value="ECO:0007669"/>
    <property type="project" value="InterPro"/>
</dbReference>
<evidence type="ECO:0000313" key="5">
    <source>
        <dbReference type="EMBL" id="RHG85977.1"/>
    </source>
</evidence>
<evidence type="ECO:0000313" key="6">
    <source>
        <dbReference type="Proteomes" id="UP000260808"/>
    </source>
</evidence>
<evidence type="ECO:0000313" key="9">
    <source>
        <dbReference type="Proteomes" id="UP000284472"/>
    </source>
</evidence>
<evidence type="ECO:0000313" key="7">
    <source>
        <dbReference type="Proteomes" id="UP000283834"/>
    </source>
</evidence>
<evidence type="ECO:0000313" key="2">
    <source>
        <dbReference type="EMBL" id="RGM16566.1"/>
    </source>
</evidence>
<dbReference type="InterPro" id="IPR005569">
    <property type="entry name" value="Arc_DNA-bd_dom"/>
</dbReference>
<dbReference type="Proteomes" id="UP000283834">
    <property type="component" value="Unassembled WGS sequence"/>
</dbReference>
<dbReference type="Pfam" id="PF03869">
    <property type="entry name" value="Arc"/>
    <property type="match status" value="1"/>
</dbReference>
<dbReference type="EMBL" id="QSSX01000082">
    <property type="protein sequence ID" value="RGM16566.1"/>
    <property type="molecule type" value="Genomic_DNA"/>
</dbReference>
<dbReference type="InterPro" id="IPR010985">
    <property type="entry name" value="Ribbon_hlx_hlx"/>
</dbReference>
<accession>A0A3E4UUY6</accession>
<dbReference type="Proteomes" id="UP000260808">
    <property type="component" value="Unassembled WGS sequence"/>
</dbReference>
<dbReference type="AlphaFoldDB" id="A0A3E4UUY6"/>
<dbReference type="RefSeq" id="WP_009245620.1">
    <property type="nucleotide sequence ID" value="NZ_BAABXJ010000001.1"/>
</dbReference>
<organism evidence="2 6">
    <name type="scientific">Mediterraneibacter gnavus</name>
    <name type="common">Ruminococcus gnavus</name>
    <dbReference type="NCBI Taxonomy" id="33038"/>
    <lineage>
        <taxon>Bacteria</taxon>
        <taxon>Bacillati</taxon>
        <taxon>Bacillota</taxon>
        <taxon>Clostridia</taxon>
        <taxon>Lachnospirales</taxon>
        <taxon>Lachnospiraceae</taxon>
        <taxon>Mediterraneibacter</taxon>
    </lineage>
</organism>
<dbReference type="GO" id="GO:0003677">
    <property type="term" value="F:DNA binding"/>
    <property type="evidence" value="ECO:0007669"/>
    <property type="project" value="UniProtKB-KW"/>
</dbReference>
<comment type="caution">
    <text evidence="2">The sequence shown here is derived from an EMBL/GenBank/DDBJ whole genome shotgun (WGS) entry which is preliminary data.</text>
</comment>
<proteinExistence type="predicted"/>
<dbReference type="SUPFAM" id="SSF47598">
    <property type="entry name" value="Ribbon-helix-helix"/>
    <property type="match status" value="1"/>
</dbReference>
<evidence type="ECO:0000259" key="1">
    <source>
        <dbReference type="Pfam" id="PF03869"/>
    </source>
</evidence>
<protein>
    <submittedName>
        <fullName evidence="2">Arc family DNA-binding protein</fullName>
    </submittedName>
</protein>
<reference evidence="6 7" key="1">
    <citation type="submission" date="2018-08" db="EMBL/GenBank/DDBJ databases">
        <title>A genome reference for cultivated species of the human gut microbiota.</title>
        <authorList>
            <person name="Zou Y."/>
            <person name="Xue W."/>
            <person name="Luo G."/>
        </authorList>
    </citation>
    <scope>NUCLEOTIDE SEQUENCE [LARGE SCALE GENOMIC DNA]</scope>
    <source>
        <strain evidence="3 7">AF19-16AC</strain>
        <strain evidence="5 8">AM21-18</strain>
        <strain evidence="4 9">AM32-6</strain>
        <strain evidence="2 6">TF01-20-2</strain>
    </source>
</reference>
<feature type="domain" description="Arc-like DNA binding" evidence="1">
    <location>
        <begin position="3"/>
        <end position="35"/>
    </location>
</feature>
<name>A0A3E4UUY6_MEDGN</name>
<evidence type="ECO:0000313" key="8">
    <source>
        <dbReference type="Proteomes" id="UP000283981"/>
    </source>
</evidence>
<dbReference type="EMBL" id="QRIS01000008">
    <property type="protein sequence ID" value="RHG85977.1"/>
    <property type="molecule type" value="Genomic_DNA"/>
</dbReference>
<sequence length="56" mass="6577">MPSDAVKFTLRTEPELLKKFRFVAEYNARSANRELEVLMKKHIADFEKAHGKIEIE</sequence>
<dbReference type="EMBL" id="QRWQ01000031">
    <property type="protein sequence ID" value="RGT35313.1"/>
    <property type="molecule type" value="Genomic_DNA"/>
</dbReference>
<keyword evidence="2" id="KW-0238">DNA-binding</keyword>
<evidence type="ECO:0000313" key="3">
    <source>
        <dbReference type="EMBL" id="RGT35313.1"/>
    </source>
</evidence>
<evidence type="ECO:0000313" key="4">
    <source>
        <dbReference type="EMBL" id="RHD04622.1"/>
    </source>
</evidence>
<dbReference type="Proteomes" id="UP000284472">
    <property type="component" value="Unassembled WGS sequence"/>
</dbReference>
<dbReference type="Gene3D" id="1.10.1220.10">
    <property type="entry name" value="Met repressor-like"/>
    <property type="match status" value="1"/>
</dbReference>
<dbReference type="InterPro" id="IPR013321">
    <property type="entry name" value="Arc_rbn_hlx_hlx"/>
</dbReference>